<dbReference type="Proteomes" id="UP001595821">
    <property type="component" value="Unassembled WGS sequence"/>
</dbReference>
<accession>A0ABD5NVB7</accession>
<dbReference type="EMBL" id="JBHSDJ010000006">
    <property type="protein sequence ID" value="MFC4245950.1"/>
    <property type="molecule type" value="Genomic_DNA"/>
</dbReference>
<dbReference type="AlphaFoldDB" id="A0ABD5NVB7"/>
<gene>
    <name evidence="1" type="ORF">ACFOZ7_02865</name>
</gene>
<dbReference type="RefSeq" id="WP_246975648.1">
    <property type="nucleotide sequence ID" value="NZ_CP095398.1"/>
</dbReference>
<name>A0ABD5NVB7_9EURY</name>
<sequence length="216" mass="24297">MNSINSTTDASIGVLYAGYQSTYEVTTDSTYAETTLLPIYDLPEYDLTRFDGVVVPSVVDQKFLAQESGLLARYLDAGGVVVSFAKIFREWLDGYRWRSHPTPARDLELELARRHPVFDSVTKRDLNLYEGVQGWFTRGYLETPEGVDPLVVDTEDRIVVAVDEESTPGTIFATAGSDLFHTAFRNHDPFPAVVTRLLEWIVDESEIEHETRRGGV</sequence>
<comment type="caution">
    <text evidence="1">The sequence shown here is derived from an EMBL/GenBank/DDBJ whole genome shotgun (WGS) entry which is preliminary data.</text>
</comment>
<evidence type="ECO:0000313" key="1">
    <source>
        <dbReference type="EMBL" id="MFC4245950.1"/>
    </source>
</evidence>
<protein>
    <recommendedName>
        <fullName evidence="3">Glutamine amidotransferase domain-containing protein</fullName>
    </recommendedName>
</protein>
<reference evidence="1 2" key="1">
    <citation type="journal article" date="2014" name="Int. J. Syst. Evol. Microbiol.">
        <title>Complete genome sequence of Corynebacterium casei LMG S-19264T (=DSM 44701T), isolated from a smear-ripened cheese.</title>
        <authorList>
            <consortium name="US DOE Joint Genome Institute (JGI-PGF)"/>
            <person name="Walter F."/>
            <person name="Albersmeier A."/>
            <person name="Kalinowski J."/>
            <person name="Ruckert C."/>
        </authorList>
    </citation>
    <scope>NUCLEOTIDE SEQUENCE [LARGE SCALE GENOMIC DNA]</scope>
    <source>
        <strain evidence="1 2">IBRC-M 10912</strain>
    </source>
</reference>
<proteinExistence type="predicted"/>
<evidence type="ECO:0000313" key="2">
    <source>
        <dbReference type="Proteomes" id="UP001595821"/>
    </source>
</evidence>
<organism evidence="1 2">
    <name type="scientific">Natribaculum luteum</name>
    <dbReference type="NCBI Taxonomy" id="1586232"/>
    <lineage>
        <taxon>Archaea</taxon>
        <taxon>Methanobacteriati</taxon>
        <taxon>Methanobacteriota</taxon>
        <taxon>Stenosarchaea group</taxon>
        <taxon>Halobacteria</taxon>
        <taxon>Halobacteriales</taxon>
        <taxon>Natrialbaceae</taxon>
        <taxon>Natribaculum</taxon>
    </lineage>
</organism>
<dbReference type="GeneID" id="71856485"/>
<evidence type="ECO:0008006" key="3">
    <source>
        <dbReference type="Google" id="ProtNLM"/>
    </source>
</evidence>